<dbReference type="KEGG" id="tpal:117649789"/>
<comment type="similarity">
    <text evidence="2">Belongs to the COMM domain-containing protein 5 family.</text>
</comment>
<evidence type="ECO:0000256" key="1">
    <source>
        <dbReference type="ARBA" id="ARBA00016556"/>
    </source>
</evidence>
<dbReference type="RefSeq" id="XP_034248743.1">
    <property type="nucleotide sequence ID" value="XM_034392852.1"/>
</dbReference>
<evidence type="ECO:0000313" key="5">
    <source>
        <dbReference type="RefSeq" id="XP_034248743.1"/>
    </source>
</evidence>
<dbReference type="Proteomes" id="UP000515158">
    <property type="component" value="Unplaced"/>
</dbReference>
<dbReference type="PROSITE" id="PS51269">
    <property type="entry name" value="COMM"/>
    <property type="match status" value="1"/>
</dbReference>
<name>A0A6P8ZTY2_THRPL</name>
<dbReference type="Pfam" id="PF07258">
    <property type="entry name" value="COMM_domain"/>
    <property type="match status" value="1"/>
</dbReference>
<dbReference type="GeneID" id="117649789"/>
<evidence type="ECO:0000256" key="2">
    <source>
        <dbReference type="ARBA" id="ARBA00093452"/>
    </source>
</evidence>
<accession>A0A6P8ZTY2</accession>
<reference evidence="5" key="1">
    <citation type="submission" date="2025-08" db="UniProtKB">
        <authorList>
            <consortium name="RefSeq"/>
        </authorList>
    </citation>
    <scope>IDENTIFICATION</scope>
    <source>
        <tissue evidence="5">Total insect</tissue>
    </source>
</reference>
<dbReference type="GO" id="GO:0005634">
    <property type="term" value="C:nucleus"/>
    <property type="evidence" value="ECO:0007669"/>
    <property type="project" value="TreeGrafter"/>
</dbReference>
<organism evidence="5">
    <name type="scientific">Thrips palmi</name>
    <name type="common">Melon thrips</name>
    <dbReference type="NCBI Taxonomy" id="161013"/>
    <lineage>
        <taxon>Eukaryota</taxon>
        <taxon>Metazoa</taxon>
        <taxon>Ecdysozoa</taxon>
        <taxon>Arthropoda</taxon>
        <taxon>Hexapoda</taxon>
        <taxon>Insecta</taxon>
        <taxon>Pterygota</taxon>
        <taxon>Neoptera</taxon>
        <taxon>Paraneoptera</taxon>
        <taxon>Thysanoptera</taxon>
        <taxon>Terebrantia</taxon>
        <taxon>Thripoidea</taxon>
        <taxon>Thripidae</taxon>
        <taxon>Thrips</taxon>
    </lineage>
</organism>
<sequence>MISVSDDLCVTLIELASEYVKGPSPVLSQEKHCVAVKNASLFGKILPIVEAFVRGPSDNSTISVLSDNLNSLSLSSNSAEKCVTFLKRLKSEIHTDPSAHHLYFPSVSDVKWRVDITISSSTLSRVLEPNIVMELDLSDGQKVTFELSVSKFHKLRYTVASILKEMDAMNNRMSAVKI</sequence>
<evidence type="ECO:0000313" key="4">
    <source>
        <dbReference type="Proteomes" id="UP000515158"/>
    </source>
</evidence>
<dbReference type="InParanoid" id="A0A6P8ZTY2"/>
<protein>
    <recommendedName>
        <fullName evidence="1">COMM domain-containing protein 5</fullName>
    </recommendedName>
</protein>
<keyword evidence="4" id="KW-1185">Reference proteome</keyword>
<dbReference type="OrthoDB" id="203754at2759"/>
<dbReference type="PANTHER" id="PTHR15666:SF1">
    <property type="entry name" value="COMM DOMAIN-CONTAINING PROTEIN 5"/>
    <property type="match status" value="1"/>
</dbReference>
<dbReference type="InterPro" id="IPR017920">
    <property type="entry name" value="COMM"/>
</dbReference>
<dbReference type="InterPro" id="IPR037357">
    <property type="entry name" value="COMMD5"/>
</dbReference>
<gene>
    <name evidence="5" type="primary">LOC117649789</name>
</gene>
<dbReference type="FunCoup" id="A0A6P8ZTY2">
    <property type="interactions" value="341"/>
</dbReference>
<feature type="domain" description="COMM" evidence="3">
    <location>
        <begin position="106"/>
        <end position="170"/>
    </location>
</feature>
<dbReference type="PANTHER" id="PTHR15666">
    <property type="entry name" value="COMM DOMAIN CONTAINING PROTEIN 5"/>
    <property type="match status" value="1"/>
</dbReference>
<proteinExistence type="inferred from homology"/>
<dbReference type="AlphaFoldDB" id="A0A6P8ZTY2"/>
<evidence type="ECO:0000259" key="3">
    <source>
        <dbReference type="PROSITE" id="PS51269"/>
    </source>
</evidence>